<feature type="repeat" description="ANK" evidence="3">
    <location>
        <begin position="132"/>
        <end position="164"/>
    </location>
</feature>
<proteinExistence type="predicted"/>
<dbReference type="InterPro" id="IPR002110">
    <property type="entry name" value="Ankyrin_rpt"/>
</dbReference>
<dbReference type="SUPFAM" id="SSF48403">
    <property type="entry name" value="Ankyrin repeat"/>
    <property type="match status" value="1"/>
</dbReference>
<sequence length="226" mass="25911">MIYLIKHGADVSERDDANKIPLHYACEEKLDQVINVLLQHGSKFEDDGVTYSESVEEIFKNPESFSGVFQVEFINAKNDDEKTLLHIALENSSEKALKDVLDAHRDHLKSRKRGTREYKSYSFTSLNAKDKEGKTPLMIAIEKRNSLAVQELIKCGVIFDTENLNSSEENIAQQIDNVKKIFDNFEKTTEIFEIQNDFKDVRNAQGETPLHFAVKFKNYSMLTKAN</sequence>
<keyword evidence="1" id="KW-0677">Repeat</keyword>
<keyword evidence="2 3" id="KW-0040">ANK repeat</keyword>
<evidence type="ECO:0000313" key="4">
    <source>
        <dbReference type="Proteomes" id="UP000887577"/>
    </source>
</evidence>
<evidence type="ECO:0000256" key="1">
    <source>
        <dbReference type="ARBA" id="ARBA00022737"/>
    </source>
</evidence>
<evidence type="ECO:0000313" key="5">
    <source>
        <dbReference type="WBParaSite" id="PSU_v2.g1228.t1"/>
    </source>
</evidence>
<organism evidence="4 5">
    <name type="scientific">Panagrolaimus superbus</name>
    <dbReference type="NCBI Taxonomy" id="310955"/>
    <lineage>
        <taxon>Eukaryota</taxon>
        <taxon>Metazoa</taxon>
        <taxon>Ecdysozoa</taxon>
        <taxon>Nematoda</taxon>
        <taxon>Chromadorea</taxon>
        <taxon>Rhabditida</taxon>
        <taxon>Tylenchina</taxon>
        <taxon>Panagrolaimomorpha</taxon>
        <taxon>Panagrolaimoidea</taxon>
        <taxon>Panagrolaimidae</taxon>
        <taxon>Panagrolaimus</taxon>
    </lineage>
</organism>
<dbReference type="Pfam" id="PF12796">
    <property type="entry name" value="Ank_2"/>
    <property type="match status" value="1"/>
</dbReference>
<accession>A0A914XZ94</accession>
<dbReference type="PROSITE" id="PS50088">
    <property type="entry name" value="ANK_REPEAT"/>
    <property type="match status" value="1"/>
</dbReference>
<protein>
    <submittedName>
        <fullName evidence="5">Ankyrin repeat protein</fullName>
    </submittedName>
</protein>
<dbReference type="PANTHER" id="PTHR24180:SF45">
    <property type="entry name" value="POLY [ADP-RIBOSE] POLYMERASE TANKYRASE"/>
    <property type="match status" value="1"/>
</dbReference>
<dbReference type="Proteomes" id="UP000887577">
    <property type="component" value="Unplaced"/>
</dbReference>
<dbReference type="Gene3D" id="1.25.40.20">
    <property type="entry name" value="Ankyrin repeat-containing domain"/>
    <property type="match status" value="2"/>
</dbReference>
<keyword evidence="4" id="KW-1185">Reference proteome</keyword>
<dbReference type="AlphaFoldDB" id="A0A914XZ94"/>
<dbReference type="WBParaSite" id="PSU_v2.g1228.t1">
    <property type="protein sequence ID" value="PSU_v2.g1228.t1"/>
    <property type="gene ID" value="PSU_v2.g1228"/>
</dbReference>
<reference evidence="5" key="1">
    <citation type="submission" date="2022-11" db="UniProtKB">
        <authorList>
            <consortium name="WormBaseParasite"/>
        </authorList>
    </citation>
    <scope>IDENTIFICATION</scope>
</reference>
<evidence type="ECO:0000256" key="3">
    <source>
        <dbReference type="PROSITE-ProRule" id="PRU00023"/>
    </source>
</evidence>
<dbReference type="PANTHER" id="PTHR24180">
    <property type="entry name" value="CYCLIN-DEPENDENT KINASE INHIBITOR 2C-RELATED"/>
    <property type="match status" value="1"/>
</dbReference>
<dbReference type="SMART" id="SM00248">
    <property type="entry name" value="ANK"/>
    <property type="match status" value="3"/>
</dbReference>
<evidence type="ECO:0000256" key="2">
    <source>
        <dbReference type="ARBA" id="ARBA00023043"/>
    </source>
</evidence>
<dbReference type="InterPro" id="IPR051637">
    <property type="entry name" value="Ank_repeat_dom-contain_49"/>
</dbReference>
<name>A0A914XZ94_9BILA</name>
<dbReference type="InterPro" id="IPR036770">
    <property type="entry name" value="Ankyrin_rpt-contain_sf"/>
</dbReference>